<reference evidence="1" key="1">
    <citation type="journal article" date="2019" name="Nat. Med.">
        <title>A library of human gut bacterial isolates paired with longitudinal multiomics data enables mechanistic microbiome research.</title>
        <authorList>
            <person name="Poyet M."/>
            <person name="Groussin M."/>
            <person name="Gibbons S.M."/>
            <person name="Avila-Pacheco J."/>
            <person name="Jiang X."/>
            <person name="Kearney S.M."/>
            <person name="Perrotta A.R."/>
            <person name="Berdy B."/>
            <person name="Zhao S."/>
            <person name="Lieberman T.D."/>
            <person name="Swanson P.K."/>
            <person name="Smith M."/>
            <person name="Roesemann S."/>
            <person name="Alexander J.E."/>
            <person name="Rich S.A."/>
            <person name="Livny J."/>
            <person name="Vlamakis H."/>
            <person name="Clish C."/>
            <person name="Bullock K."/>
            <person name="Deik A."/>
            <person name="Scott J."/>
            <person name="Pierce K.A."/>
            <person name="Xavier R.J."/>
            <person name="Alm E.J."/>
        </authorList>
    </citation>
    <scope>NUCLEOTIDE SEQUENCE</scope>
    <source>
        <strain evidence="1">BIOML-A260</strain>
    </source>
</reference>
<protein>
    <submittedName>
        <fullName evidence="1">Uncharacterized protein</fullName>
    </submittedName>
</protein>
<gene>
    <name evidence="1" type="ORF">GKG27_28505</name>
</gene>
<name>A0A6C9EFZ2_ECOLX</name>
<proteinExistence type="predicted"/>
<sequence>MTQSQTQNQNLTEGLNRIRRWRDQYRSMQPPSPLEDVNQLAAKLEMTHAHPSGIAQLFASGHVRLDSLFRDTGVLKAAERHIGRVL</sequence>
<comment type="caution">
    <text evidence="1">The sequence shown here is derived from an EMBL/GenBank/DDBJ whole genome shotgun (WGS) entry which is preliminary data.</text>
</comment>
<evidence type="ECO:0000313" key="1">
    <source>
        <dbReference type="EMBL" id="MSD82855.1"/>
    </source>
</evidence>
<feature type="non-terminal residue" evidence="1">
    <location>
        <position position="86"/>
    </location>
</feature>
<accession>A0A6C9EFZ2</accession>
<organism evidence="1">
    <name type="scientific">Escherichia coli</name>
    <dbReference type="NCBI Taxonomy" id="562"/>
    <lineage>
        <taxon>Bacteria</taxon>
        <taxon>Pseudomonadati</taxon>
        <taxon>Pseudomonadota</taxon>
        <taxon>Gammaproteobacteria</taxon>
        <taxon>Enterobacterales</taxon>
        <taxon>Enterobacteriaceae</taxon>
        <taxon>Escherichia</taxon>
    </lineage>
</organism>
<dbReference type="EMBL" id="WKYP01000476">
    <property type="protein sequence ID" value="MSD82855.1"/>
    <property type="molecule type" value="Genomic_DNA"/>
</dbReference>
<dbReference type="AlphaFoldDB" id="A0A6C9EFZ2"/>